<evidence type="ECO:0000313" key="2">
    <source>
        <dbReference type="EMBL" id="QHU03281.1"/>
    </source>
</evidence>
<proteinExistence type="predicted"/>
<sequence>MEYNRNEKKTGTIKISEQDGNKYIGFLENSYEDMKEKIKMYEEKQDALDTRIKELLSEKKDLVDENNHQESEINRLKGVCLNLQTEMTATKMSEWCLKDPEELYEIEQGINERKAQKKEIDRKEKVITTLQAKNKHLYNKVNFLYGKHKMIRQVLNSETMVVHPWVNDHGYKKEPKKLDNPTNFNMSLGDCGGFGMFEESIESYSDDEGIFNNLDEIVTL</sequence>
<feature type="coiled-coil region" evidence="1">
    <location>
        <begin position="24"/>
        <end position="79"/>
    </location>
</feature>
<reference evidence="2" key="1">
    <citation type="journal article" date="2020" name="Nature">
        <title>Giant virus diversity and host interactions through global metagenomics.</title>
        <authorList>
            <person name="Schulz F."/>
            <person name="Roux S."/>
            <person name="Paez-Espino D."/>
            <person name="Jungbluth S."/>
            <person name="Walsh D.A."/>
            <person name="Denef V.J."/>
            <person name="McMahon K.D."/>
            <person name="Konstantinidis K.T."/>
            <person name="Eloe-Fadrosh E.A."/>
            <person name="Kyrpides N.C."/>
            <person name="Woyke T."/>
        </authorList>
    </citation>
    <scope>NUCLEOTIDE SEQUENCE</scope>
    <source>
        <strain evidence="2">GVMAG-M-3300026093-6</strain>
    </source>
</reference>
<keyword evidence="1" id="KW-0175">Coiled coil</keyword>
<organism evidence="2">
    <name type="scientific">viral metagenome</name>
    <dbReference type="NCBI Taxonomy" id="1070528"/>
    <lineage>
        <taxon>unclassified sequences</taxon>
        <taxon>metagenomes</taxon>
        <taxon>organismal metagenomes</taxon>
    </lineage>
</organism>
<feature type="coiled-coil region" evidence="1">
    <location>
        <begin position="106"/>
        <end position="133"/>
    </location>
</feature>
<name>A0A6C0JEI0_9ZZZZ</name>
<accession>A0A6C0JEI0</accession>
<evidence type="ECO:0000256" key="1">
    <source>
        <dbReference type="SAM" id="Coils"/>
    </source>
</evidence>
<dbReference type="EMBL" id="MN740373">
    <property type="protein sequence ID" value="QHU03281.1"/>
    <property type="molecule type" value="Genomic_DNA"/>
</dbReference>
<dbReference type="AlphaFoldDB" id="A0A6C0JEI0"/>
<protein>
    <submittedName>
        <fullName evidence="2">Uncharacterized protein</fullName>
    </submittedName>
</protein>